<keyword evidence="12" id="KW-0812">Transmembrane</keyword>
<comment type="caution">
    <text evidence="14">The sequence shown here is derived from an EMBL/GenBank/DDBJ whole genome shotgun (WGS) entry which is preliminary data.</text>
</comment>
<dbReference type="Pfam" id="PF01752">
    <property type="entry name" value="Peptidase_M9"/>
    <property type="match status" value="1"/>
</dbReference>
<feature type="transmembrane region" description="Helical" evidence="12">
    <location>
        <begin position="12"/>
        <end position="31"/>
    </location>
</feature>
<dbReference type="PRINTS" id="PR00931">
    <property type="entry name" value="MICOLLPTASE"/>
</dbReference>
<comment type="cofactor">
    <cofactor evidence="1">
        <name>Zn(2+)</name>
        <dbReference type="ChEBI" id="CHEBI:29105"/>
    </cofactor>
</comment>
<evidence type="ECO:0000256" key="7">
    <source>
        <dbReference type="ARBA" id="ARBA00022801"/>
    </source>
</evidence>
<dbReference type="PANTHER" id="PTHR13062">
    <property type="entry name" value="COLLAGENASE"/>
    <property type="match status" value="1"/>
</dbReference>
<keyword evidence="12" id="KW-1133">Transmembrane helix</keyword>
<evidence type="ECO:0000256" key="10">
    <source>
        <dbReference type="ARBA" id="ARBA00023145"/>
    </source>
</evidence>
<evidence type="ECO:0000256" key="8">
    <source>
        <dbReference type="ARBA" id="ARBA00022833"/>
    </source>
</evidence>
<dbReference type="InterPro" id="IPR013661">
    <property type="entry name" value="Peptidase_M9_N_dom"/>
</dbReference>
<keyword evidence="10" id="KW-0865">Zymogen</keyword>
<organism evidence="14 15">
    <name type="scientific">Candidatus Naiadarchaeum limnaeum</name>
    <dbReference type="NCBI Taxonomy" id="2756139"/>
    <lineage>
        <taxon>Archaea</taxon>
        <taxon>Candidatus Undinarchaeota</taxon>
        <taxon>Candidatus Undinarchaeia</taxon>
        <taxon>Candidatus Naiadarchaeales</taxon>
        <taxon>Candidatus Naiadarchaeaceae</taxon>
        <taxon>Candidatus Naiadarchaeum</taxon>
    </lineage>
</organism>
<gene>
    <name evidence="14" type="ORF">H1016_05200</name>
</gene>
<proteinExistence type="predicted"/>
<evidence type="ECO:0000256" key="1">
    <source>
        <dbReference type="ARBA" id="ARBA00001947"/>
    </source>
</evidence>
<evidence type="ECO:0000313" key="14">
    <source>
        <dbReference type="EMBL" id="HIK00901.1"/>
    </source>
</evidence>
<dbReference type="AlphaFoldDB" id="A0A832VB43"/>
<evidence type="ECO:0000256" key="11">
    <source>
        <dbReference type="SAM" id="MobiDB-lite"/>
    </source>
</evidence>
<name>A0A832VB43_9ARCH</name>
<dbReference type="GO" id="GO:0006508">
    <property type="term" value="P:proteolysis"/>
    <property type="evidence" value="ECO:0007669"/>
    <property type="project" value="UniProtKB-KW"/>
</dbReference>
<protein>
    <submittedName>
        <fullName evidence="14">M9 family metallopeptidase N-terminal domain-containing protein</fullName>
    </submittedName>
</protein>
<dbReference type="Gene3D" id="3.40.30.160">
    <property type="entry name" value="Collagenase ColT, N-terminal domain"/>
    <property type="match status" value="1"/>
</dbReference>
<evidence type="ECO:0000259" key="13">
    <source>
        <dbReference type="Pfam" id="PF08453"/>
    </source>
</evidence>
<keyword evidence="9" id="KW-0482">Metalloprotease</keyword>
<dbReference type="InterPro" id="IPR002169">
    <property type="entry name" value="Peptidase_M9A/M9B"/>
</dbReference>
<evidence type="ECO:0000256" key="5">
    <source>
        <dbReference type="ARBA" id="ARBA00022723"/>
    </source>
</evidence>
<keyword evidence="5" id="KW-0479">Metal-binding</keyword>
<reference evidence="14 15" key="1">
    <citation type="journal article" name="Nat. Commun.">
        <title>Undinarchaeota illuminate DPANN phylogeny and the impact of gene transfer on archaeal evolution.</title>
        <authorList>
            <person name="Dombrowski N."/>
            <person name="Williams T.A."/>
            <person name="Sun J."/>
            <person name="Woodcroft B.J."/>
            <person name="Lee J.H."/>
            <person name="Minh B.Q."/>
            <person name="Rinke C."/>
            <person name="Spang A."/>
        </authorList>
    </citation>
    <scope>NUCLEOTIDE SEQUENCE [LARGE SCALE GENOMIC DNA]</scope>
    <source>
        <strain evidence="14">MAG_bin1129</strain>
    </source>
</reference>
<dbReference type="PANTHER" id="PTHR13062:SF9">
    <property type="entry name" value="MICROBIAL COLLAGENASE"/>
    <property type="match status" value="1"/>
</dbReference>
<sequence>MTIIAGKLSKIQSNLIVIGFLVIIGAIAIVAPKALTGFVVPAGELNRVDQVTADFHNTRLGVNAVCTLLANQQVGCNLQLTTTLYKSTVADSILAAALSDSLAELQNSVYKIRPSYYSNFSCIFLGVSRTIPYGANQKYMLRDVKCILGNGGQLPARVATVQNKTNISTITKTLPRISTITTTTPPRPKENETLFSNSVDHGRQDIIDYRIEPGKPRGPTGPDGSGSPGSCKIGDIVSLTPPELVSYLKSHDYDCLQFLWNYNNDVRSVLSEQNMLAVLREIALQSATYDGTNQNNLRELIFFVRIAYYHKIYHPSDIQFSANVDQSIINAFNVFSNNAHFNDFNDEAALILNEWVITVDTASLGHIYFDKLKTILSEFESNPARVENFNQRVTIYSILYLISRTAGYDSNFNAKMDQEMINLLQNLATNLNIASTHAFLVNNAIWALGHIPLIQERRDAAIAALTVALDTHPRLSEPYLWVVYSLDKFANCQTSRPNERICRSDLIPEIERMLFPNHYVFDDGALIVNTSLSLDTIQPLYHAIKQVESQFNRITETIVPLRGDPNGVLKMIIYGSLQDYQKYQWFLYDLPVTNGGIYIEQNGTFYTYQRTAAESIYTLEDLTRHEYSHYL</sequence>
<evidence type="ECO:0000256" key="12">
    <source>
        <dbReference type="SAM" id="Phobius"/>
    </source>
</evidence>
<keyword evidence="12" id="KW-0472">Membrane</keyword>
<evidence type="ECO:0000256" key="2">
    <source>
        <dbReference type="ARBA" id="ARBA00004613"/>
    </source>
</evidence>
<evidence type="ECO:0000313" key="15">
    <source>
        <dbReference type="Proteomes" id="UP000646946"/>
    </source>
</evidence>
<feature type="domain" description="Peptidase M9 collagenase N-terminal" evidence="13">
    <location>
        <begin position="231"/>
        <end position="403"/>
    </location>
</feature>
<dbReference type="GO" id="GO:0005576">
    <property type="term" value="C:extracellular region"/>
    <property type="evidence" value="ECO:0007669"/>
    <property type="project" value="UniProtKB-SubCell"/>
</dbReference>
<keyword evidence="7" id="KW-0378">Hydrolase</keyword>
<keyword evidence="6" id="KW-0732">Signal</keyword>
<comment type="subcellular location">
    <subcellularLocation>
        <location evidence="2">Secreted</location>
    </subcellularLocation>
</comment>
<keyword evidence="8" id="KW-0862">Zinc</keyword>
<keyword evidence="15" id="KW-1185">Reference proteome</keyword>
<dbReference type="Pfam" id="PF08453">
    <property type="entry name" value="Peptidase_M9_N"/>
    <property type="match status" value="1"/>
</dbReference>
<keyword evidence="4" id="KW-0645">Protease</keyword>
<dbReference type="Proteomes" id="UP000646946">
    <property type="component" value="Unassembled WGS sequence"/>
</dbReference>
<dbReference type="GO" id="GO:0008270">
    <property type="term" value="F:zinc ion binding"/>
    <property type="evidence" value="ECO:0007669"/>
    <property type="project" value="InterPro"/>
</dbReference>
<dbReference type="EMBL" id="DVAB01000044">
    <property type="protein sequence ID" value="HIK00901.1"/>
    <property type="molecule type" value="Genomic_DNA"/>
</dbReference>
<feature type="region of interest" description="Disordered" evidence="11">
    <location>
        <begin position="210"/>
        <end position="232"/>
    </location>
</feature>
<dbReference type="GO" id="GO:0004222">
    <property type="term" value="F:metalloendopeptidase activity"/>
    <property type="evidence" value="ECO:0007669"/>
    <property type="project" value="InterPro"/>
</dbReference>
<evidence type="ECO:0000256" key="3">
    <source>
        <dbReference type="ARBA" id="ARBA00022525"/>
    </source>
</evidence>
<keyword evidence="3" id="KW-0964">Secreted</keyword>
<evidence type="ECO:0000256" key="6">
    <source>
        <dbReference type="ARBA" id="ARBA00022729"/>
    </source>
</evidence>
<feature type="non-terminal residue" evidence="14">
    <location>
        <position position="631"/>
    </location>
</feature>
<evidence type="ECO:0000256" key="9">
    <source>
        <dbReference type="ARBA" id="ARBA00023049"/>
    </source>
</evidence>
<accession>A0A832VB43</accession>
<evidence type="ECO:0000256" key="4">
    <source>
        <dbReference type="ARBA" id="ARBA00022670"/>
    </source>
</evidence>